<evidence type="ECO:0000256" key="2">
    <source>
        <dbReference type="SAM" id="Phobius"/>
    </source>
</evidence>
<protein>
    <submittedName>
        <fullName evidence="3">Uncharacterized protein</fullName>
    </submittedName>
</protein>
<evidence type="ECO:0000313" key="3">
    <source>
        <dbReference type="EMBL" id="ROR73639.1"/>
    </source>
</evidence>
<dbReference type="EMBL" id="RKHK01000001">
    <property type="protein sequence ID" value="ROR73639.1"/>
    <property type="molecule type" value="Genomic_DNA"/>
</dbReference>
<dbReference type="AlphaFoldDB" id="A0A3N2BEH1"/>
<proteinExistence type="predicted"/>
<feature type="transmembrane region" description="Helical" evidence="2">
    <location>
        <begin position="63"/>
        <end position="84"/>
    </location>
</feature>
<keyword evidence="2" id="KW-0472">Membrane</keyword>
<sequence length="189" mass="20009">MMVSMSAPTPPQSPQQPQRPAEQNPQNSGKNGEPRGSGSGPGASGSGASGPGRGKPLTDEQRSALSMARLFALALLVVVLLAVFAPPWPWPILVTVLAAATVVLGVVSLVRLRKAKVRGLPVLSTLIGMIMAAFMTLSSAGQLVFWEAYQDFAECRSSAITQQATQLCQARLEQAIETRTQELMDSVRP</sequence>
<feature type="compositionally biased region" description="Gly residues" evidence="1">
    <location>
        <begin position="35"/>
        <end position="53"/>
    </location>
</feature>
<evidence type="ECO:0000256" key="1">
    <source>
        <dbReference type="SAM" id="MobiDB-lite"/>
    </source>
</evidence>
<keyword evidence="2" id="KW-1133">Transmembrane helix</keyword>
<keyword evidence="2" id="KW-0812">Transmembrane</keyword>
<accession>A0A3N2BEH1</accession>
<comment type="caution">
    <text evidence="3">The sequence shown here is derived from an EMBL/GenBank/DDBJ whole genome shotgun (WGS) entry which is preliminary data.</text>
</comment>
<feature type="transmembrane region" description="Helical" evidence="2">
    <location>
        <begin position="90"/>
        <end position="110"/>
    </location>
</feature>
<evidence type="ECO:0000313" key="4">
    <source>
        <dbReference type="Proteomes" id="UP000280668"/>
    </source>
</evidence>
<reference evidence="3 4" key="1">
    <citation type="submission" date="2018-11" db="EMBL/GenBank/DDBJ databases">
        <title>Sequencing the genomes of 1000 actinobacteria strains.</title>
        <authorList>
            <person name="Klenk H.-P."/>
        </authorList>
    </citation>
    <scope>NUCLEOTIDE SEQUENCE [LARGE SCALE GENOMIC DNA]</scope>
    <source>
        <strain evidence="3 4">DSM 11294</strain>
    </source>
</reference>
<gene>
    <name evidence="3" type="ORF">EDD31_2026</name>
</gene>
<feature type="transmembrane region" description="Helical" evidence="2">
    <location>
        <begin position="122"/>
        <end position="146"/>
    </location>
</feature>
<keyword evidence="4" id="KW-1185">Reference proteome</keyword>
<feature type="region of interest" description="Disordered" evidence="1">
    <location>
        <begin position="1"/>
        <end position="59"/>
    </location>
</feature>
<dbReference type="Proteomes" id="UP000280668">
    <property type="component" value="Unassembled WGS sequence"/>
</dbReference>
<organism evidence="3 4">
    <name type="scientific">Bogoriella caseilytica</name>
    <dbReference type="NCBI Taxonomy" id="56055"/>
    <lineage>
        <taxon>Bacteria</taxon>
        <taxon>Bacillati</taxon>
        <taxon>Actinomycetota</taxon>
        <taxon>Actinomycetes</taxon>
        <taxon>Micrococcales</taxon>
        <taxon>Bogoriellaceae</taxon>
        <taxon>Bogoriella</taxon>
    </lineage>
</organism>
<name>A0A3N2BEH1_9MICO</name>